<keyword evidence="1" id="KW-0143">Chaperone</keyword>
<gene>
    <name evidence="2" type="ORF">GETHOR_22540</name>
</gene>
<dbReference type="PANTHER" id="PTHR34227">
    <property type="entry name" value="CHAPERONE PROTEIN YCDY"/>
    <property type="match status" value="1"/>
</dbReference>
<name>A0ABM8DSY0_9BACT</name>
<reference evidence="3" key="1">
    <citation type="journal article" date="2023" name="Int. J. Syst. Evol. Microbiol.">
        <title>Mesoterricola silvestris gen. nov., sp. nov., Mesoterricola sediminis sp. nov., Geothrix oryzae sp. nov., Geothrix edaphica sp. nov., Geothrix rubra sp. nov., and Geothrix limicola sp. nov., six novel members of Acidobacteriota isolated from soils.</title>
        <authorList>
            <person name="Itoh H."/>
            <person name="Sugisawa Y."/>
            <person name="Mise K."/>
            <person name="Xu Z."/>
            <person name="Kuniyasu M."/>
            <person name="Ushijima N."/>
            <person name="Kawano K."/>
            <person name="Kobayashi E."/>
            <person name="Shiratori Y."/>
            <person name="Masuda Y."/>
            <person name="Senoo K."/>
        </authorList>
    </citation>
    <scope>NUCLEOTIDE SEQUENCE [LARGE SCALE GENOMIC DNA]</scope>
    <source>
        <strain evidence="3">Red222</strain>
    </source>
</reference>
<sequence length="195" mass="21428">MSLARLADLAQILAEAFLEPEADLKEALGELRDGQPADALTGPLERMTRQALAPEEQPVEYARLFLHAKDADTIHLFESVQTRGHLMAPEVLGPLQALYDEADISLQEDLTVPPDHLGLELACLSFLLGQVIEGDLAERDQFVALARRLLRDHLRPFVQVVVEQLPQVAAHPYYLAAGELAAALLPETEKALAEI</sequence>
<dbReference type="Pfam" id="PF02613">
    <property type="entry name" value="Nitrate_red_del"/>
    <property type="match status" value="1"/>
</dbReference>
<evidence type="ECO:0008006" key="4">
    <source>
        <dbReference type="Google" id="ProtNLM"/>
    </source>
</evidence>
<evidence type="ECO:0000256" key="1">
    <source>
        <dbReference type="ARBA" id="ARBA00023186"/>
    </source>
</evidence>
<evidence type="ECO:0000313" key="3">
    <source>
        <dbReference type="Proteomes" id="UP001242010"/>
    </source>
</evidence>
<dbReference type="RefSeq" id="WP_286353871.1">
    <property type="nucleotide sequence ID" value="NZ_AP027079.1"/>
</dbReference>
<dbReference type="InterPro" id="IPR020945">
    <property type="entry name" value="DMSO/NO3_reduct_chaperone"/>
</dbReference>
<dbReference type="EMBL" id="AP027079">
    <property type="protein sequence ID" value="BDU70153.1"/>
    <property type="molecule type" value="Genomic_DNA"/>
</dbReference>
<protein>
    <recommendedName>
        <fullName evidence="4">Molecular chaperone TorD</fullName>
    </recommendedName>
</protein>
<dbReference type="PANTHER" id="PTHR34227:SF1">
    <property type="entry name" value="DIMETHYL SULFOXIDE REDUCTASE CHAPERONE-RELATED"/>
    <property type="match status" value="1"/>
</dbReference>
<dbReference type="InterPro" id="IPR050289">
    <property type="entry name" value="TorD/DmsD_chaperones"/>
</dbReference>
<dbReference type="SUPFAM" id="SSF89155">
    <property type="entry name" value="TorD-like"/>
    <property type="match status" value="1"/>
</dbReference>
<proteinExistence type="predicted"/>
<organism evidence="2 3">
    <name type="scientific">Geothrix oryzae</name>
    <dbReference type="NCBI Taxonomy" id="2927975"/>
    <lineage>
        <taxon>Bacteria</taxon>
        <taxon>Pseudomonadati</taxon>
        <taxon>Acidobacteriota</taxon>
        <taxon>Holophagae</taxon>
        <taxon>Holophagales</taxon>
        <taxon>Holophagaceae</taxon>
        <taxon>Geothrix</taxon>
    </lineage>
</organism>
<keyword evidence="3" id="KW-1185">Reference proteome</keyword>
<dbReference type="Proteomes" id="UP001242010">
    <property type="component" value="Chromosome"/>
</dbReference>
<accession>A0ABM8DSY0</accession>
<dbReference type="InterPro" id="IPR036411">
    <property type="entry name" value="TorD-like_sf"/>
</dbReference>
<evidence type="ECO:0000313" key="2">
    <source>
        <dbReference type="EMBL" id="BDU70153.1"/>
    </source>
</evidence>
<dbReference type="Gene3D" id="1.10.3480.10">
    <property type="entry name" value="TorD-like"/>
    <property type="match status" value="1"/>
</dbReference>